<dbReference type="GO" id="GO:0007098">
    <property type="term" value="P:centrosome cycle"/>
    <property type="evidence" value="ECO:0007669"/>
    <property type="project" value="TreeGrafter"/>
</dbReference>
<feature type="coiled-coil region" evidence="1">
    <location>
        <begin position="90"/>
        <end position="124"/>
    </location>
</feature>
<dbReference type="GO" id="GO:0051225">
    <property type="term" value="P:spindle assembly"/>
    <property type="evidence" value="ECO:0007669"/>
    <property type="project" value="InterPro"/>
</dbReference>
<reference evidence="2 3" key="1">
    <citation type="journal article" date="2022" name="Nat. Ecol. Evol.">
        <title>A masculinizing supergene underlies an exaggerated male reproductive morph in a spider.</title>
        <authorList>
            <person name="Hendrickx F."/>
            <person name="De Corte Z."/>
            <person name="Sonet G."/>
            <person name="Van Belleghem S.M."/>
            <person name="Kostlbacher S."/>
            <person name="Vangestel C."/>
        </authorList>
    </citation>
    <scope>NUCLEOTIDE SEQUENCE [LARGE SCALE GENOMIC DNA]</scope>
    <source>
        <strain evidence="2">W744_W776</strain>
    </source>
</reference>
<keyword evidence="1" id="KW-0175">Coiled coil</keyword>
<evidence type="ECO:0008006" key="4">
    <source>
        <dbReference type="Google" id="ProtNLM"/>
    </source>
</evidence>
<evidence type="ECO:0000256" key="1">
    <source>
        <dbReference type="SAM" id="Coils"/>
    </source>
</evidence>
<accession>A0AAV6V649</accession>
<dbReference type="Proteomes" id="UP000827092">
    <property type="component" value="Unassembled WGS sequence"/>
</dbReference>
<evidence type="ECO:0000313" key="3">
    <source>
        <dbReference type="Proteomes" id="UP000827092"/>
    </source>
</evidence>
<dbReference type="GO" id="GO:0070652">
    <property type="term" value="C:HAUS complex"/>
    <property type="evidence" value="ECO:0007669"/>
    <property type="project" value="InterPro"/>
</dbReference>
<dbReference type="AlphaFoldDB" id="A0AAV6V649"/>
<feature type="coiled-coil region" evidence="1">
    <location>
        <begin position="297"/>
        <end position="367"/>
    </location>
</feature>
<organism evidence="2 3">
    <name type="scientific">Oedothorax gibbosus</name>
    <dbReference type="NCBI Taxonomy" id="931172"/>
    <lineage>
        <taxon>Eukaryota</taxon>
        <taxon>Metazoa</taxon>
        <taxon>Ecdysozoa</taxon>
        <taxon>Arthropoda</taxon>
        <taxon>Chelicerata</taxon>
        <taxon>Arachnida</taxon>
        <taxon>Araneae</taxon>
        <taxon>Araneomorphae</taxon>
        <taxon>Entelegynae</taxon>
        <taxon>Araneoidea</taxon>
        <taxon>Linyphiidae</taxon>
        <taxon>Erigoninae</taxon>
        <taxon>Oedothorax</taxon>
    </lineage>
</organism>
<gene>
    <name evidence="2" type="ORF">JTE90_002236</name>
</gene>
<dbReference type="Pfam" id="PF14817">
    <property type="entry name" value="HAUS5"/>
    <property type="match status" value="1"/>
</dbReference>
<dbReference type="GO" id="GO:0005813">
    <property type="term" value="C:centrosome"/>
    <property type="evidence" value="ECO:0007669"/>
    <property type="project" value="TreeGrafter"/>
</dbReference>
<proteinExistence type="predicted"/>
<sequence>MTSSEQKVQDWFISETHLLSHGRLKLFPETSVFCRLTEGKHKRIWKYVVDHVRSRCTAEKVRRILTVKEYHNELESPYAFADTNHHLQRIAKAKEKRSFLEGSLSELKKEIECAESEVQRLSDEICTINQKSAILDIITTEYRQKTADMNSLKSMLSFHFNRNTKHNSEFYLSLNIPNATKTVSSNKLKFRDGTECDQVKYVLRQITSHLVDSKSCDISESFKDNLKKRVDHMIKTYSLADIFVTLKELSNNSYMEFMAKETYSTSSQVQSLQIAVPNSSKHLKDMKLDFIQSSFNLRKTNREIEKLQEVQKLLLKKFMQKTDNAVFEKKFQLFVKVAENESLCESIKFLENALKVERDELEFLKNDVDKESNCNNLVLVIRTFYANFDKLCLLLNSGPNLHKSILKSLLNLYNFVNMQVFYNNTCTVKEYPFRIQQELKFDIQTMWSVLEKNNILKPLVPCLLNVDIEPDMLAKMLGVSKFESECIIGYKIKNLKEKVMNSQDKEFKFDEDVASQAHQKYILMTKTLQTMQQKLELCCRNFMEISEQSKRTESVLEDWWKQGAQFIPQIDHEGKSLKMWLDILLVLPDLLITDV</sequence>
<dbReference type="PANTHER" id="PTHR28588">
    <property type="entry name" value="HAUS AUGMIN-LIKE COMPLEX SUBUNIT 5"/>
    <property type="match status" value="1"/>
</dbReference>
<keyword evidence="3" id="KW-1185">Reference proteome</keyword>
<dbReference type="EMBL" id="JAFNEN010000148">
    <property type="protein sequence ID" value="KAG8191962.1"/>
    <property type="molecule type" value="Genomic_DNA"/>
</dbReference>
<name>A0AAV6V649_9ARAC</name>
<dbReference type="InterPro" id="IPR029131">
    <property type="entry name" value="HAUS5"/>
</dbReference>
<dbReference type="PANTHER" id="PTHR28588:SF1">
    <property type="entry name" value="HAUS AUGMIN-LIKE COMPLEX SUBUNIT 5"/>
    <property type="match status" value="1"/>
</dbReference>
<comment type="caution">
    <text evidence="2">The sequence shown here is derived from an EMBL/GenBank/DDBJ whole genome shotgun (WGS) entry which is preliminary data.</text>
</comment>
<protein>
    <recommendedName>
        <fullName evidence="4">HAUS augmin-like complex subunit 3 N-terminal domain-containing protein</fullName>
    </recommendedName>
</protein>
<evidence type="ECO:0000313" key="2">
    <source>
        <dbReference type="EMBL" id="KAG8191962.1"/>
    </source>
</evidence>